<dbReference type="SUPFAM" id="SSF49899">
    <property type="entry name" value="Concanavalin A-like lectins/glucanases"/>
    <property type="match status" value="1"/>
</dbReference>
<dbReference type="InterPro" id="IPR013320">
    <property type="entry name" value="ConA-like_dom_sf"/>
</dbReference>
<dbReference type="PRINTS" id="PR01407">
    <property type="entry name" value="BUTYPHLNCDUF"/>
</dbReference>
<keyword evidence="11" id="KW-1185">Reference proteome</keyword>
<dbReference type="RefSeq" id="XP_013932120.1">
    <property type="nucleotide sequence ID" value="XM_014076645.1"/>
</dbReference>
<dbReference type="PROSITE" id="PS00518">
    <property type="entry name" value="ZF_RING_1"/>
    <property type="match status" value="1"/>
</dbReference>
<dbReference type="InterPro" id="IPR003877">
    <property type="entry name" value="SPRY_dom"/>
</dbReference>
<keyword evidence="5" id="KW-0862">Zinc</keyword>
<dbReference type="OrthoDB" id="128536at2759"/>
<dbReference type="Pfam" id="PF15227">
    <property type="entry name" value="zf-C3HC4_4"/>
    <property type="match status" value="1"/>
</dbReference>
<comment type="function">
    <text evidence="6">Neurotoxin that produces dose-dependent hypolocomotion and hyperalgesia in mice. May directly act on the central nervous system, as it is 6500-fold more potent when administered intracerebroventricularly than intraperitoneal.</text>
</comment>
<dbReference type="SUPFAM" id="SSF57850">
    <property type="entry name" value="RING/U-box"/>
    <property type="match status" value="1"/>
</dbReference>
<dbReference type="InterPro" id="IPR006574">
    <property type="entry name" value="PRY"/>
</dbReference>
<sequence length="490" mass="55906">MAAPTGIERFAEDLRCSICLELFSDPVILECGHNYCQACITRFWAEIPNNHEEDMPPTLPTCPECRREIPGGKYTPNRVLGQLACKAQESLLVQAGDEDTNGDKDDEEEMQGEKLFCTEDGCLARALQPDHWGHQCLPLIEAVEHFKGILTTSQAQLESKIQAERSVEEQRAQKPPEITAQRLRLEQNVSAQFMELHQWLQEKEAALIREIQREEKLLLSELDRNQRNSQEQIRTANEQIAKIQARLAMEPDSESFLKDIKGFVERYCPGEDKTSPFPVISRDFNLGQFKGPIQYMVWREMLLALRPFPSYITLDPATNHPNLMLSKDLDTVRLEDNPEEVVPDGPERFSKTVCVLGAQGFTCQCHYWEVEVGNKTSWDIGVAKESVNRKEAKVTVKPSNGFWAIWLRNGNEYKALDSPSKQLLLKVKPQRVGVYLDYEGGQVSFYDADTMTHIYTFLDDFYECLYPMFSPGVNKDGLNGEPLCLLHPRI</sequence>
<dbReference type="InterPro" id="IPR017907">
    <property type="entry name" value="Znf_RING_CS"/>
</dbReference>
<dbReference type="Gene3D" id="2.60.120.920">
    <property type="match status" value="1"/>
</dbReference>
<dbReference type="CDD" id="cd13733">
    <property type="entry name" value="SPRY_PRY_C-I_1"/>
    <property type="match status" value="1"/>
</dbReference>
<dbReference type="SMART" id="SM00589">
    <property type="entry name" value="PRY"/>
    <property type="match status" value="1"/>
</dbReference>
<keyword evidence="2" id="KW-0528">Neurotoxin</keyword>
<dbReference type="PROSITE" id="PS50188">
    <property type="entry name" value="B302_SPRY"/>
    <property type="match status" value="1"/>
</dbReference>
<dbReference type="InterPro" id="IPR001841">
    <property type="entry name" value="Znf_RING"/>
</dbReference>
<evidence type="ECO:0000313" key="11">
    <source>
        <dbReference type="Proteomes" id="UP000504617"/>
    </source>
</evidence>
<evidence type="ECO:0000256" key="1">
    <source>
        <dbReference type="ARBA" id="ARBA00009651"/>
    </source>
</evidence>
<evidence type="ECO:0000256" key="6">
    <source>
        <dbReference type="ARBA" id="ARBA00034460"/>
    </source>
</evidence>
<dbReference type="AlphaFoldDB" id="A0A6I9Z8L8"/>
<evidence type="ECO:0000256" key="8">
    <source>
        <dbReference type="SAM" id="Coils"/>
    </source>
</evidence>
<dbReference type="Proteomes" id="UP000504617">
    <property type="component" value="Unplaced"/>
</dbReference>
<evidence type="ECO:0000256" key="3">
    <source>
        <dbReference type="ARBA" id="ARBA00022723"/>
    </source>
</evidence>
<dbReference type="GeneID" id="106557407"/>
<dbReference type="GO" id="GO:0008270">
    <property type="term" value="F:zinc ion binding"/>
    <property type="evidence" value="ECO:0007669"/>
    <property type="project" value="UniProtKB-KW"/>
</dbReference>
<dbReference type="Gene3D" id="3.30.40.10">
    <property type="entry name" value="Zinc/RING finger domain, C3HC4 (zinc finger)"/>
    <property type="match status" value="1"/>
</dbReference>
<dbReference type="InterPro" id="IPR001870">
    <property type="entry name" value="B30.2/SPRY"/>
</dbReference>
<dbReference type="InterPro" id="IPR013083">
    <property type="entry name" value="Znf_RING/FYVE/PHD"/>
</dbReference>
<dbReference type="SMART" id="SM00184">
    <property type="entry name" value="RING"/>
    <property type="match status" value="1"/>
</dbReference>
<organism evidence="11 12">
    <name type="scientific">Thamnophis sirtalis</name>
    <dbReference type="NCBI Taxonomy" id="35019"/>
    <lineage>
        <taxon>Eukaryota</taxon>
        <taxon>Metazoa</taxon>
        <taxon>Chordata</taxon>
        <taxon>Craniata</taxon>
        <taxon>Vertebrata</taxon>
        <taxon>Euteleostomi</taxon>
        <taxon>Lepidosauria</taxon>
        <taxon>Squamata</taxon>
        <taxon>Bifurcata</taxon>
        <taxon>Unidentata</taxon>
        <taxon>Episquamata</taxon>
        <taxon>Toxicofera</taxon>
        <taxon>Serpentes</taxon>
        <taxon>Colubroidea</taxon>
        <taxon>Colubridae</taxon>
        <taxon>Natricinae</taxon>
        <taxon>Thamnophis</taxon>
    </lineage>
</organism>
<dbReference type="InterPro" id="IPR050143">
    <property type="entry name" value="TRIM/RBCC"/>
</dbReference>
<keyword evidence="8" id="KW-0175">Coiled coil</keyword>
<evidence type="ECO:0000256" key="2">
    <source>
        <dbReference type="ARBA" id="ARBA00022699"/>
    </source>
</evidence>
<dbReference type="PROSITE" id="PS50089">
    <property type="entry name" value="ZF_RING_2"/>
    <property type="match status" value="1"/>
</dbReference>
<evidence type="ECO:0000259" key="9">
    <source>
        <dbReference type="PROSITE" id="PS50089"/>
    </source>
</evidence>
<feature type="domain" description="RING-type" evidence="9">
    <location>
        <begin position="16"/>
        <end position="66"/>
    </location>
</feature>
<evidence type="ECO:0000256" key="4">
    <source>
        <dbReference type="ARBA" id="ARBA00022771"/>
    </source>
</evidence>
<keyword evidence="4 7" id="KW-0863">Zinc-finger</keyword>
<evidence type="ECO:0000256" key="7">
    <source>
        <dbReference type="PROSITE-ProRule" id="PRU00175"/>
    </source>
</evidence>
<evidence type="ECO:0000259" key="10">
    <source>
        <dbReference type="PROSITE" id="PS50188"/>
    </source>
</evidence>
<keyword evidence="2" id="KW-0800">Toxin</keyword>
<comment type="similarity">
    <text evidence="1">Belongs to the ohanin/vespryn family.</text>
</comment>
<dbReference type="Pfam" id="PF13765">
    <property type="entry name" value="PRY"/>
    <property type="match status" value="1"/>
</dbReference>
<dbReference type="InterPro" id="IPR043136">
    <property type="entry name" value="B30.2/SPRY_sf"/>
</dbReference>
<dbReference type="FunFam" id="2.60.120.920:FF:000004">
    <property type="entry name" value="Butyrophilin subfamily 1 member A1"/>
    <property type="match status" value="1"/>
</dbReference>
<proteinExistence type="inferred from homology"/>
<keyword evidence="3" id="KW-0479">Metal-binding</keyword>
<dbReference type="SMART" id="SM00449">
    <property type="entry name" value="SPRY"/>
    <property type="match status" value="1"/>
</dbReference>
<feature type="coiled-coil region" evidence="8">
    <location>
        <begin position="208"/>
        <end position="246"/>
    </location>
</feature>
<dbReference type="InterPro" id="IPR003879">
    <property type="entry name" value="Butyrophylin_SPRY"/>
</dbReference>
<evidence type="ECO:0000256" key="5">
    <source>
        <dbReference type="ARBA" id="ARBA00022833"/>
    </source>
</evidence>
<protein>
    <submittedName>
        <fullName evidence="12">Zinc-binding protein A33-like isoform X1</fullName>
    </submittedName>
</protein>
<name>A0A6I9Z8L8_9SAUR</name>
<feature type="domain" description="B30.2/SPRY" evidence="10">
    <location>
        <begin position="292"/>
        <end position="490"/>
    </location>
</feature>
<dbReference type="Pfam" id="PF00622">
    <property type="entry name" value="SPRY"/>
    <property type="match status" value="1"/>
</dbReference>
<dbReference type="PANTHER" id="PTHR24103">
    <property type="entry name" value="E3 UBIQUITIN-PROTEIN LIGASE TRIM"/>
    <property type="match status" value="1"/>
</dbReference>
<reference evidence="12" key="1">
    <citation type="submission" date="2025-08" db="UniProtKB">
        <authorList>
            <consortium name="RefSeq"/>
        </authorList>
    </citation>
    <scope>IDENTIFICATION</scope>
    <source>
        <tissue evidence="12">Skeletal muscle</tissue>
    </source>
</reference>
<dbReference type="KEGG" id="tsr:106557407"/>
<accession>A0A6I9Z8L8</accession>
<gene>
    <name evidence="12" type="primary">LOC106557407</name>
</gene>
<evidence type="ECO:0000313" key="12">
    <source>
        <dbReference type="RefSeq" id="XP_013932120.1"/>
    </source>
</evidence>